<comment type="caution">
    <text evidence="2">The sequence shown here is derived from an EMBL/GenBank/DDBJ whole genome shotgun (WGS) entry which is preliminary data.</text>
</comment>
<evidence type="ECO:0000313" key="2">
    <source>
        <dbReference type="EMBL" id="PRQ51634.1"/>
    </source>
</evidence>
<evidence type="ECO:0000256" key="1">
    <source>
        <dbReference type="SAM" id="SignalP"/>
    </source>
</evidence>
<dbReference type="Gramene" id="PRQ51634">
    <property type="protein sequence ID" value="PRQ51634"/>
    <property type="gene ID" value="RchiOBHm_Chr2g0146631"/>
</dbReference>
<dbReference type="AlphaFoldDB" id="A0A2P6RYX9"/>
<evidence type="ECO:0000313" key="3">
    <source>
        <dbReference type="Proteomes" id="UP000238479"/>
    </source>
</evidence>
<proteinExistence type="predicted"/>
<feature type="signal peptide" evidence="1">
    <location>
        <begin position="1"/>
        <end position="18"/>
    </location>
</feature>
<keyword evidence="1" id="KW-0732">Signal</keyword>
<protein>
    <submittedName>
        <fullName evidence="2">Uncharacterized protein</fullName>
    </submittedName>
</protein>
<sequence>MFLFIVNILGAFVVDLLSIVCFVEDSLEVGNVEDFKVHVFKSSSELLEKLHEKWSKVGKKPYPAMYSSINGGIILDPALMVIPIDDHRIADENRTRLLVLLILKLDASDYQSLRMGPMIMRSILDRKSS</sequence>
<reference evidence="2 3" key="1">
    <citation type="journal article" date="2018" name="Nat. Genet.">
        <title>The Rosa genome provides new insights in the design of modern roses.</title>
        <authorList>
            <person name="Bendahmane M."/>
        </authorList>
    </citation>
    <scope>NUCLEOTIDE SEQUENCE [LARGE SCALE GENOMIC DNA]</scope>
    <source>
        <strain evidence="3">cv. Old Blush</strain>
    </source>
</reference>
<name>A0A2P6RYX9_ROSCH</name>
<organism evidence="2 3">
    <name type="scientific">Rosa chinensis</name>
    <name type="common">China rose</name>
    <dbReference type="NCBI Taxonomy" id="74649"/>
    <lineage>
        <taxon>Eukaryota</taxon>
        <taxon>Viridiplantae</taxon>
        <taxon>Streptophyta</taxon>
        <taxon>Embryophyta</taxon>
        <taxon>Tracheophyta</taxon>
        <taxon>Spermatophyta</taxon>
        <taxon>Magnoliopsida</taxon>
        <taxon>eudicotyledons</taxon>
        <taxon>Gunneridae</taxon>
        <taxon>Pentapetalae</taxon>
        <taxon>rosids</taxon>
        <taxon>fabids</taxon>
        <taxon>Rosales</taxon>
        <taxon>Rosaceae</taxon>
        <taxon>Rosoideae</taxon>
        <taxon>Rosoideae incertae sedis</taxon>
        <taxon>Rosa</taxon>
    </lineage>
</organism>
<accession>A0A2P6RYX9</accession>
<dbReference type="Proteomes" id="UP000238479">
    <property type="component" value="Chromosome 2"/>
</dbReference>
<dbReference type="EMBL" id="PDCK01000040">
    <property type="protein sequence ID" value="PRQ51634.1"/>
    <property type="molecule type" value="Genomic_DNA"/>
</dbReference>
<keyword evidence="3" id="KW-1185">Reference proteome</keyword>
<dbReference type="STRING" id="74649.A0A2P6RYX9"/>
<feature type="chain" id="PRO_5015122772" evidence="1">
    <location>
        <begin position="19"/>
        <end position="129"/>
    </location>
</feature>
<gene>
    <name evidence="2" type="ORF">RchiOBHm_Chr2g0146631</name>
</gene>